<dbReference type="InterPro" id="IPR012938">
    <property type="entry name" value="Glc/Sorbosone_DH"/>
</dbReference>
<dbReference type="RefSeq" id="WP_330072516.1">
    <property type="nucleotide sequence ID" value="NZ_JAZDDF010000023.1"/>
</dbReference>
<dbReference type="Gene3D" id="2.80.10.50">
    <property type="match status" value="1"/>
</dbReference>
<dbReference type="InterPro" id="IPR013783">
    <property type="entry name" value="Ig-like_fold"/>
</dbReference>
<reference evidence="4 5" key="1">
    <citation type="submission" date="2024-01" db="EMBL/GenBank/DDBJ databases">
        <title>Maribacter spp. originated from different algae showed divergent polysaccharides utilization ability.</title>
        <authorList>
            <person name="Wang H."/>
            <person name="Wu Y."/>
        </authorList>
    </citation>
    <scope>NUCLEOTIDE SEQUENCE [LARGE SCALE GENOMIC DNA]</scope>
    <source>
        <strain evidence="4 5">KPT27_14</strain>
    </source>
</reference>
<feature type="non-terminal residue" evidence="4">
    <location>
        <position position="1233"/>
    </location>
</feature>
<feature type="domain" description="Ricin B lectin" evidence="3">
    <location>
        <begin position="827"/>
        <end position="904"/>
    </location>
</feature>
<feature type="domain" description="Glucose/Sorbosone dehydrogenase" evidence="1">
    <location>
        <begin position="273"/>
        <end position="408"/>
    </location>
</feature>
<dbReference type="EMBL" id="JAZDDF010000023">
    <property type="protein sequence ID" value="MEE1974271.1"/>
    <property type="molecule type" value="Genomic_DNA"/>
</dbReference>
<evidence type="ECO:0000259" key="3">
    <source>
        <dbReference type="Pfam" id="PF14200"/>
    </source>
</evidence>
<dbReference type="PANTHER" id="PTHR19328:SF13">
    <property type="entry name" value="HIPL1 PROTEIN"/>
    <property type="match status" value="1"/>
</dbReference>
<dbReference type="InterPro" id="IPR035992">
    <property type="entry name" value="Ricin_B-like_lectins"/>
</dbReference>
<dbReference type="PANTHER" id="PTHR19328">
    <property type="entry name" value="HEDGEHOG-INTERACTING PROTEIN"/>
    <property type="match status" value="1"/>
</dbReference>
<comment type="caution">
    <text evidence="4">The sequence shown here is derived from an EMBL/GenBank/DDBJ whole genome shotgun (WGS) entry which is preliminary data.</text>
</comment>
<gene>
    <name evidence="4" type="ORF">V1H85_17595</name>
</gene>
<proteinExistence type="predicted"/>
<evidence type="ECO:0000313" key="5">
    <source>
        <dbReference type="Proteomes" id="UP001343698"/>
    </source>
</evidence>
<dbReference type="InterPro" id="IPR021720">
    <property type="entry name" value="Malectin_dom"/>
</dbReference>
<dbReference type="Gene3D" id="2.60.40.10">
    <property type="entry name" value="Immunoglobulins"/>
    <property type="match status" value="1"/>
</dbReference>
<dbReference type="InterPro" id="IPR008979">
    <property type="entry name" value="Galactose-bd-like_sf"/>
</dbReference>
<dbReference type="Proteomes" id="UP001343698">
    <property type="component" value="Unassembled WGS sequence"/>
</dbReference>
<dbReference type="InterPro" id="IPR015919">
    <property type="entry name" value="Cadherin-like_sf"/>
</dbReference>
<protein>
    <submittedName>
        <fullName evidence="4">PQQ-dependent sugar dehydrogenase</fullName>
    </submittedName>
</protein>
<dbReference type="SUPFAM" id="SSF50952">
    <property type="entry name" value="Soluble quinoprotein glucose dehydrogenase"/>
    <property type="match status" value="1"/>
</dbReference>
<evidence type="ECO:0000313" key="4">
    <source>
        <dbReference type="EMBL" id="MEE1974271.1"/>
    </source>
</evidence>
<dbReference type="InterPro" id="IPR011041">
    <property type="entry name" value="Quinoprot_gluc/sorb_DH_b-prop"/>
</dbReference>
<keyword evidence="5" id="KW-1185">Reference proteome</keyword>
<accession>A0ABU7IMT8</accession>
<feature type="domain" description="Malectin" evidence="2">
    <location>
        <begin position="1032"/>
        <end position="1200"/>
    </location>
</feature>
<dbReference type="Pfam" id="PF11721">
    <property type="entry name" value="Malectin"/>
    <property type="match status" value="1"/>
</dbReference>
<dbReference type="CDD" id="cd00161">
    <property type="entry name" value="beta-trefoil_Ricin-like"/>
    <property type="match status" value="1"/>
</dbReference>
<dbReference type="SUPFAM" id="SSF49785">
    <property type="entry name" value="Galactose-binding domain-like"/>
    <property type="match status" value="1"/>
</dbReference>
<dbReference type="SUPFAM" id="SSF50370">
    <property type="entry name" value="Ricin B-like lectins"/>
    <property type="match status" value="1"/>
</dbReference>
<dbReference type="Pfam" id="PF14200">
    <property type="entry name" value="RicinB_lectin_2"/>
    <property type="match status" value="1"/>
</dbReference>
<dbReference type="InterPro" id="IPR011042">
    <property type="entry name" value="6-blade_b-propeller_TolB-like"/>
</dbReference>
<evidence type="ECO:0000259" key="1">
    <source>
        <dbReference type="Pfam" id="PF07995"/>
    </source>
</evidence>
<organism evidence="4 5">
    <name type="scientific">Maribacter flavus</name>
    <dbReference type="NCBI Taxonomy" id="1658664"/>
    <lineage>
        <taxon>Bacteria</taxon>
        <taxon>Pseudomonadati</taxon>
        <taxon>Bacteroidota</taxon>
        <taxon>Flavobacteriia</taxon>
        <taxon>Flavobacteriales</taxon>
        <taxon>Flavobacteriaceae</taxon>
        <taxon>Maribacter</taxon>
    </lineage>
</organism>
<evidence type="ECO:0000259" key="2">
    <source>
        <dbReference type="Pfam" id="PF11721"/>
    </source>
</evidence>
<dbReference type="Gene3D" id="2.60.120.430">
    <property type="entry name" value="Galactose-binding lectin"/>
    <property type="match status" value="1"/>
</dbReference>
<dbReference type="Pfam" id="PF07995">
    <property type="entry name" value="GSDH"/>
    <property type="match status" value="2"/>
</dbReference>
<sequence>MKINKWGPFATAFFLLGFFSFTPYFFGPGLSEPEPIGKFLNGSFENVNTSSEPYRVAFENLTFDSPLNFSPVPNQSKLLVGQRDGKIFWFDDDESTAQKNLILDLSSEVGVIWDGGFLGMVIHPEFGANGTNFLYAFYSTKDAEGNNSPDFATSFRCGLERFYGNYLQLVRFELNPVTMAYVPDSKLTMIRMRLYNSSHRGGGLSFGNDGFLYLTTGDQGAYINSQNIITNLDGGVLRIDVDKDPVKSHPPIRTLSSSGAGETDEFSGIEYWIPNDNPFLDASGGLFEEYFSLGHRAPHRMTLDAQTGLMYIGEIGETRHEEINILSKGKNYGWPVFEGRGPGPVPDCVPNLMDNMPHEEPLVAFPRAEANSVIGGYVYRGNEVPELYGKYICGDFGIANEIWAVDTESGQYELLGNFIPSEIISFGQDSSNELFILKRGENVNLYKLRTKVDYNGIPQKLSETGAFSDLESLSVNEGVLPFELIEPFWSDGALKKRWMAIPNDGTHNTAEEQISFSENGIWEFPAGSVLIKHFDYPIDDNNPSITKKIETRFSVKGDDGNFYFFTYNWNESQTDAFLQEVGLDESIQVTKTDGGSREVIWHYPSVSECIACHNNTTKGTLGTRTRYLNKEFDYSEKGGSIGNQLVTLSALGILDTEINDMDTPNFLTYTSLDDETADINDKARSYLDLNCAYCHQSGTGNRADFDLRLVNSLSQTGLLTAGMNATLGIDGEGILIPGDASKSQLYHRPASINEGIMMPPLAKNQVDSKGVLLIQQWIDQLQAPVPAPELGSYSILNKGNNFVLNVVDGGTSNSDNINVSEFLGLESQYFVLENSFAGYFMLKASHSDKYLDVAAASTANGANVWQYTGNGTDAQLWELVDAGDNTYNIVSKLSGYYLGTQPNGNVVVSANNGSDIFRWELLPANQSGALTLSPVADRSDRVGDEVDFMVSASGGDPSAELVYTLNGAPSGVSIDASTGRVTGTLPNGSEVGAIDGSGTYTVMVTASRSTGAQSSTTFSWTVSTAPTAPVAVYRINAAGPVVSSTDDGPDWSGDMAPGAQSFPGHTVSAGNLSTSTAMAASGRHGSIPDYMDAATYTSLFSSERWDPADEPEMGYTIPLPGGDYVVNVYLGNYYSGADGVGDRIFDILVEGTPAHVDVDPVALFGHLGGGMLSYSVTVSDGFLDVAFVHGASENPLVNAIEVLGGSPEPTELALSPISDRSDSVGDAVDFIVT</sequence>
<dbReference type="SUPFAM" id="SSF49313">
    <property type="entry name" value="Cadherin-like"/>
    <property type="match status" value="1"/>
</dbReference>
<dbReference type="Gene3D" id="2.120.10.30">
    <property type="entry name" value="TolB, C-terminal domain"/>
    <property type="match status" value="1"/>
</dbReference>
<feature type="domain" description="Glucose/Sorbosone dehydrogenase" evidence="1">
    <location>
        <begin position="64"/>
        <end position="250"/>
    </location>
</feature>
<dbReference type="InterPro" id="IPR000772">
    <property type="entry name" value="Ricin_B_lectin"/>
</dbReference>
<dbReference type="Pfam" id="PF05345">
    <property type="entry name" value="He_PIG"/>
    <property type="match status" value="1"/>
</dbReference>
<name>A0ABU7IMT8_9FLAO</name>